<keyword evidence="2" id="KW-1185">Reference proteome</keyword>
<organism evidence="1 2">
    <name type="scientific">Chitinophaga barathri</name>
    <dbReference type="NCBI Taxonomy" id="1647451"/>
    <lineage>
        <taxon>Bacteria</taxon>
        <taxon>Pseudomonadati</taxon>
        <taxon>Bacteroidota</taxon>
        <taxon>Chitinophagia</taxon>
        <taxon>Chitinophagales</taxon>
        <taxon>Chitinophagaceae</taxon>
        <taxon>Chitinophaga</taxon>
    </lineage>
</organism>
<sequence length="319" mass="35158">MKPLSGKIALVAGATRGAGRGIACMLGEAGATVYCSGRSTRGNLASGSHRPETIDETAEMVTALGGKGIPARTDHSDETQVAALCGRIRNEQGQLDILVNDVWGGDEFIEWGKPFWEIENLSNGFKMMQTAINTHIITSKYAAPMMLKAKKGLIIEITDGDGYFYRGQLLYDLVKTSIIRLASGMAEELKEHNITALALTPGFLRSEAMLTHFGVTEENWKDGARKDKNFIASETPWFVGRAAAALAADPNVSSRTGRVFSSWDLSDEYGFTDRDGTTPHWGNHLRNVIPDYLYKKLDNEFYSYWRFVSGKKIGDTAWE</sequence>
<dbReference type="InterPro" id="IPR036291">
    <property type="entry name" value="NAD(P)-bd_dom_sf"/>
</dbReference>
<evidence type="ECO:0000313" key="1">
    <source>
        <dbReference type="EMBL" id="RPD38810.1"/>
    </source>
</evidence>
<dbReference type="EMBL" id="RMBX01000013">
    <property type="protein sequence ID" value="RPD38810.1"/>
    <property type="molecule type" value="Genomic_DNA"/>
</dbReference>
<dbReference type="AlphaFoldDB" id="A0A3N4MFF0"/>
<proteinExistence type="predicted"/>
<reference evidence="2" key="1">
    <citation type="submission" date="2018-11" db="EMBL/GenBank/DDBJ databases">
        <title>Chitinophaga lutea sp.nov., isolate from arsenic contaminated soil.</title>
        <authorList>
            <person name="Zong Y."/>
        </authorList>
    </citation>
    <scope>NUCLEOTIDE SEQUENCE [LARGE SCALE GENOMIC DNA]</scope>
    <source>
        <strain evidence="2">YLT18</strain>
    </source>
</reference>
<dbReference type="RefSeq" id="WP_120518639.1">
    <property type="nucleotide sequence ID" value="NZ_QXZY01000013.1"/>
</dbReference>
<dbReference type="InterPro" id="IPR002347">
    <property type="entry name" value="SDR_fam"/>
</dbReference>
<dbReference type="SUPFAM" id="SSF51735">
    <property type="entry name" value="NAD(P)-binding Rossmann-fold domains"/>
    <property type="match status" value="1"/>
</dbReference>
<dbReference type="PANTHER" id="PTHR44147:SF2">
    <property type="entry name" value="DEHYDROGENASE_REDUCTASE SDR FAMILY MEMBER 1"/>
    <property type="match status" value="1"/>
</dbReference>
<dbReference type="NCBIfam" id="NF006159">
    <property type="entry name" value="PRK08303.1"/>
    <property type="match status" value="1"/>
</dbReference>
<dbReference type="Proteomes" id="UP000279089">
    <property type="component" value="Unassembled WGS sequence"/>
</dbReference>
<gene>
    <name evidence="1" type="ORF">EG028_21915</name>
</gene>
<dbReference type="Gene3D" id="3.40.50.720">
    <property type="entry name" value="NAD(P)-binding Rossmann-like Domain"/>
    <property type="match status" value="1"/>
</dbReference>
<accession>A0A3N4MFF0</accession>
<evidence type="ECO:0000313" key="2">
    <source>
        <dbReference type="Proteomes" id="UP000279089"/>
    </source>
</evidence>
<protein>
    <submittedName>
        <fullName evidence="1">SDR family NAD(P)-dependent oxidoreductase</fullName>
    </submittedName>
</protein>
<comment type="caution">
    <text evidence="1">The sequence shown here is derived from an EMBL/GenBank/DDBJ whole genome shotgun (WGS) entry which is preliminary data.</text>
</comment>
<dbReference type="OrthoDB" id="63584at2"/>
<dbReference type="PANTHER" id="PTHR44147">
    <property type="entry name" value="DEHYDROGENASE/REDUCTASE SDR FAMILY MEMBER 1"/>
    <property type="match status" value="1"/>
</dbReference>
<dbReference type="PRINTS" id="PR00081">
    <property type="entry name" value="GDHRDH"/>
</dbReference>
<name>A0A3N4MFF0_9BACT</name>
<dbReference type="Pfam" id="PF00106">
    <property type="entry name" value="adh_short"/>
    <property type="match status" value="1"/>
</dbReference>